<dbReference type="GO" id="GO:0046872">
    <property type="term" value="F:metal ion binding"/>
    <property type="evidence" value="ECO:0007669"/>
    <property type="project" value="UniProtKB-KW"/>
</dbReference>
<evidence type="ECO:0000256" key="1">
    <source>
        <dbReference type="ARBA" id="ARBA00001946"/>
    </source>
</evidence>
<keyword evidence="4" id="KW-0548">Nucleotidyltransferase</keyword>
<evidence type="ECO:0000256" key="6">
    <source>
        <dbReference type="ARBA" id="ARBA00022741"/>
    </source>
</evidence>
<evidence type="ECO:0000313" key="12">
    <source>
        <dbReference type="Proteomes" id="UP001378188"/>
    </source>
</evidence>
<gene>
    <name evidence="11" type="ORF">V3328_12255</name>
</gene>
<comment type="cofactor">
    <cofactor evidence="1">
        <name>Mg(2+)</name>
        <dbReference type="ChEBI" id="CHEBI:18420"/>
    </cofactor>
</comment>
<dbReference type="GO" id="GO:0016779">
    <property type="term" value="F:nucleotidyltransferase activity"/>
    <property type="evidence" value="ECO:0007669"/>
    <property type="project" value="UniProtKB-KW"/>
</dbReference>
<dbReference type="EMBL" id="JAZHOF010000004">
    <property type="protein sequence ID" value="MEJ8572252.1"/>
    <property type="molecule type" value="Genomic_DNA"/>
</dbReference>
<keyword evidence="5" id="KW-0479">Metal-binding</keyword>
<comment type="caution">
    <text evidence="11">The sequence shown here is derived from an EMBL/GenBank/DDBJ whole genome shotgun (WGS) entry which is preliminary data.</text>
</comment>
<dbReference type="SUPFAM" id="SSF81891">
    <property type="entry name" value="Poly A polymerase C-terminal region-like"/>
    <property type="match status" value="1"/>
</dbReference>
<dbReference type="Pfam" id="PF01743">
    <property type="entry name" value="PolyA_pol"/>
    <property type="match status" value="1"/>
</dbReference>
<protein>
    <submittedName>
        <fullName evidence="11">CCA tRNA nucleotidyltransferase</fullName>
    </submittedName>
</protein>
<evidence type="ECO:0000256" key="7">
    <source>
        <dbReference type="ARBA" id="ARBA00022842"/>
    </source>
</evidence>
<sequence>MSEATPVLDIDWDTGWLREPALVKVIAALNTHGVETRVVGGAVRDAILGHPRGDVDLATTGSTDEVDRLATAAGLKAVPTGVAHGTMTVVSDGRPFEVTTLRHDVETHGRHATVAFGAAWEEDARRRDFTMNALYADRDGRLYDWVGGYPDLMARRVRFIGDPEARIREDFLRILRFFRFHAQFGHGAPDADGLAAAIRQRLGVLGLSGERLRQELLRLLVAPGAAATVEVMADCGILGLVTGGVAYIGSLEREVAVEAAEASPPDALMRLAAVAIAIPEDAERISDRLRLSNAQRHRLQAAAAGWWHVGPHLSEAVRKALLYRQGAQTYRDRATLAFARSGMAADDPEWRALRALPDRWPVPQLPVKGADIVALGIPAGPAIGAIISRLETEWIESDFSLRRDELLARAAAANQ</sequence>
<dbReference type="GO" id="GO:0008033">
    <property type="term" value="P:tRNA processing"/>
    <property type="evidence" value="ECO:0007669"/>
    <property type="project" value="UniProtKB-KW"/>
</dbReference>
<dbReference type="Gene3D" id="1.10.3090.10">
    <property type="entry name" value="cca-adding enzyme, domain 2"/>
    <property type="match status" value="1"/>
</dbReference>
<dbReference type="PANTHER" id="PTHR46173:SF1">
    <property type="entry name" value="CCA TRNA NUCLEOTIDYLTRANSFERASE 1, MITOCHONDRIAL"/>
    <property type="match status" value="1"/>
</dbReference>
<proteinExistence type="inferred from homology"/>
<dbReference type="SUPFAM" id="SSF81301">
    <property type="entry name" value="Nucleotidyltransferase"/>
    <property type="match status" value="1"/>
</dbReference>
<dbReference type="InterPro" id="IPR032828">
    <property type="entry name" value="PolyA_RNA-bd"/>
</dbReference>
<dbReference type="GO" id="GO:0000166">
    <property type="term" value="F:nucleotide binding"/>
    <property type="evidence" value="ECO:0007669"/>
    <property type="project" value="UniProtKB-KW"/>
</dbReference>
<evidence type="ECO:0000259" key="10">
    <source>
        <dbReference type="Pfam" id="PF12627"/>
    </source>
</evidence>
<keyword evidence="12" id="KW-1185">Reference proteome</keyword>
<evidence type="ECO:0000259" key="9">
    <source>
        <dbReference type="Pfam" id="PF01743"/>
    </source>
</evidence>
<evidence type="ECO:0000256" key="5">
    <source>
        <dbReference type="ARBA" id="ARBA00022723"/>
    </source>
</evidence>
<feature type="domain" description="Poly A polymerase head" evidence="9">
    <location>
        <begin position="37"/>
        <end position="158"/>
    </location>
</feature>
<keyword evidence="7" id="KW-0460">Magnesium</keyword>
<dbReference type="InterPro" id="IPR002646">
    <property type="entry name" value="PolA_pol_head_dom"/>
</dbReference>
<evidence type="ECO:0000256" key="8">
    <source>
        <dbReference type="RuleBase" id="RU003953"/>
    </source>
</evidence>
<comment type="similarity">
    <text evidence="8">Belongs to the tRNA nucleotidyltransferase/poly(A) polymerase family.</text>
</comment>
<dbReference type="InterPro" id="IPR043519">
    <property type="entry name" value="NT_sf"/>
</dbReference>
<evidence type="ECO:0000256" key="3">
    <source>
        <dbReference type="ARBA" id="ARBA00022694"/>
    </source>
</evidence>
<dbReference type="GO" id="GO:0000049">
    <property type="term" value="F:tRNA binding"/>
    <property type="evidence" value="ECO:0007669"/>
    <property type="project" value="TreeGrafter"/>
</dbReference>
<feature type="domain" description="tRNA nucleotidyltransferase/poly(A) polymerase RNA and SrmB- binding" evidence="10">
    <location>
        <begin position="207"/>
        <end position="238"/>
    </location>
</feature>
<accession>A0AAW9RJ33</accession>
<organism evidence="11 12">
    <name type="scientific">Microbaculum marinum</name>
    <dbReference type="NCBI Taxonomy" id="1764581"/>
    <lineage>
        <taxon>Bacteria</taxon>
        <taxon>Pseudomonadati</taxon>
        <taxon>Pseudomonadota</taxon>
        <taxon>Alphaproteobacteria</taxon>
        <taxon>Hyphomicrobiales</taxon>
        <taxon>Tepidamorphaceae</taxon>
        <taxon>Microbaculum</taxon>
    </lineage>
</organism>
<dbReference type="RefSeq" id="WP_340329943.1">
    <property type="nucleotide sequence ID" value="NZ_JAZHOF010000004.1"/>
</dbReference>
<evidence type="ECO:0000256" key="2">
    <source>
        <dbReference type="ARBA" id="ARBA00022679"/>
    </source>
</evidence>
<keyword evidence="8" id="KW-0694">RNA-binding</keyword>
<reference evidence="11 12" key="1">
    <citation type="submission" date="2024-02" db="EMBL/GenBank/DDBJ databases">
        <title>Genome analysis and characterization of Microbaculum marinisediminis sp. nov., isolated from marine sediment.</title>
        <authorList>
            <person name="Du Z.-J."/>
            <person name="Ye Y.-Q."/>
            <person name="Zhang Z.-R."/>
            <person name="Yuan S.-M."/>
            <person name="Zhang X.-Y."/>
        </authorList>
    </citation>
    <scope>NUCLEOTIDE SEQUENCE [LARGE SCALE GENOMIC DNA]</scope>
    <source>
        <strain evidence="11 12">SDUM1044001</strain>
    </source>
</reference>
<keyword evidence="6" id="KW-0547">Nucleotide-binding</keyword>
<dbReference type="AlphaFoldDB" id="A0AAW9RJ33"/>
<name>A0AAW9RJ33_9HYPH</name>
<dbReference type="PANTHER" id="PTHR46173">
    <property type="entry name" value="CCA TRNA NUCLEOTIDYLTRANSFERASE 1, MITOCHONDRIAL"/>
    <property type="match status" value="1"/>
</dbReference>
<evidence type="ECO:0000256" key="4">
    <source>
        <dbReference type="ARBA" id="ARBA00022695"/>
    </source>
</evidence>
<dbReference type="Proteomes" id="UP001378188">
    <property type="component" value="Unassembled WGS sequence"/>
</dbReference>
<keyword evidence="2 8" id="KW-0808">Transferase</keyword>
<keyword evidence="3" id="KW-0819">tRNA processing</keyword>
<evidence type="ECO:0000313" key="11">
    <source>
        <dbReference type="EMBL" id="MEJ8572252.1"/>
    </source>
</evidence>
<dbReference type="InterPro" id="IPR050264">
    <property type="entry name" value="Bact_CCA-adding_enz_type3_sf"/>
</dbReference>
<dbReference type="CDD" id="cd05398">
    <property type="entry name" value="NT_ClassII-CCAase"/>
    <property type="match status" value="1"/>
</dbReference>
<dbReference type="Pfam" id="PF12627">
    <property type="entry name" value="PolyA_pol_RNAbd"/>
    <property type="match status" value="1"/>
</dbReference>
<dbReference type="Gene3D" id="3.30.460.10">
    <property type="entry name" value="Beta Polymerase, domain 2"/>
    <property type="match status" value="1"/>
</dbReference>